<reference evidence="2 3" key="1">
    <citation type="journal article" date="2014" name="Int. J. Syst. Evol. Microbiol.">
        <title>Complete genome sequence of Corynebacterium casei LMG S-19264T (=DSM 44701T), isolated from a smear-ripened cheese.</title>
        <authorList>
            <consortium name="US DOE Joint Genome Institute (JGI-PGF)"/>
            <person name="Walter F."/>
            <person name="Albersmeier A."/>
            <person name="Kalinowski J."/>
            <person name="Ruckert C."/>
        </authorList>
    </citation>
    <scope>NUCLEOTIDE SEQUENCE [LARGE SCALE GENOMIC DNA]</scope>
    <source>
        <strain evidence="2 3">CGMCC 1.15358</strain>
    </source>
</reference>
<evidence type="ECO:0000313" key="2">
    <source>
        <dbReference type="EMBL" id="GGD41478.1"/>
    </source>
</evidence>
<evidence type="ECO:0008006" key="4">
    <source>
        <dbReference type="Google" id="ProtNLM"/>
    </source>
</evidence>
<evidence type="ECO:0000313" key="3">
    <source>
        <dbReference type="Proteomes" id="UP000598997"/>
    </source>
</evidence>
<organism evidence="2 3">
    <name type="scientific">Croceicoccus pelagius</name>
    <dbReference type="NCBI Taxonomy" id="1703341"/>
    <lineage>
        <taxon>Bacteria</taxon>
        <taxon>Pseudomonadati</taxon>
        <taxon>Pseudomonadota</taxon>
        <taxon>Alphaproteobacteria</taxon>
        <taxon>Sphingomonadales</taxon>
        <taxon>Erythrobacteraceae</taxon>
        <taxon>Croceicoccus</taxon>
    </lineage>
</organism>
<comment type="caution">
    <text evidence="2">The sequence shown here is derived from an EMBL/GenBank/DDBJ whole genome shotgun (WGS) entry which is preliminary data.</text>
</comment>
<dbReference type="Proteomes" id="UP000598997">
    <property type="component" value="Unassembled WGS sequence"/>
</dbReference>
<evidence type="ECO:0000256" key="1">
    <source>
        <dbReference type="SAM" id="SignalP"/>
    </source>
</evidence>
<keyword evidence="1" id="KW-0732">Signal</keyword>
<keyword evidence="3" id="KW-1185">Reference proteome</keyword>
<name>A0A916YEE1_9SPHN</name>
<sequence length="152" mass="16069">MKKTALLISLMALGLTACGDTSAPEGVNTQDANAAPDTAEPAVADATDEMEQTIPAPLRGRWGMVDADCTSQAGDAKGLMKVSSNSLRFYESVGKLEQVTERDANHVVAKFAYTGEGMEWSRTETLTLDGATLTRSTDAGDAQGPFTYQRCG</sequence>
<gene>
    <name evidence="2" type="ORF">GCM10010989_14380</name>
</gene>
<dbReference type="AlphaFoldDB" id="A0A916YEE1"/>
<proteinExistence type="predicted"/>
<accession>A0A916YEE1</accession>
<dbReference type="PROSITE" id="PS51257">
    <property type="entry name" value="PROKAR_LIPOPROTEIN"/>
    <property type="match status" value="1"/>
</dbReference>
<protein>
    <recommendedName>
        <fullName evidence="4">Lipocalin-like domain-containing protein</fullName>
    </recommendedName>
</protein>
<dbReference type="RefSeq" id="WP_066766615.1">
    <property type="nucleotide sequence ID" value="NZ_BMIO01000004.1"/>
</dbReference>
<feature type="signal peptide" evidence="1">
    <location>
        <begin position="1"/>
        <end position="23"/>
    </location>
</feature>
<feature type="chain" id="PRO_5037087727" description="Lipocalin-like domain-containing protein" evidence="1">
    <location>
        <begin position="24"/>
        <end position="152"/>
    </location>
</feature>
<dbReference type="EMBL" id="BMIO01000004">
    <property type="protein sequence ID" value="GGD41478.1"/>
    <property type="molecule type" value="Genomic_DNA"/>
</dbReference>